<evidence type="ECO:0000256" key="1">
    <source>
        <dbReference type="SAM" id="SignalP"/>
    </source>
</evidence>
<dbReference type="Gene3D" id="1.20.1250.10">
    <property type="match status" value="1"/>
</dbReference>
<dbReference type="Pfam" id="PF16649">
    <property type="entry name" value="IL23"/>
    <property type="match status" value="1"/>
</dbReference>
<dbReference type="InterPro" id="IPR010831">
    <property type="entry name" value="IL-23_alpha"/>
</dbReference>
<evidence type="ECO:0000313" key="3">
    <source>
        <dbReference type="Proteomes" id="UP001444071"/>
    </source>
</evidence>
<dbReference type="Proteomes" id="UP001444071">
    <property type="component" value="Unassembled WGS sequence"/>
</dbReference>
<comment type="caution">
    <text evidence="2">The sequence shown here is derived from an EMBL/GenBank/DDBJ whole genome shotgun (WGS) entry which is preliminary data.</text>
</comment>
<organism evidence="2 3">
    <name type="scientific">Xenotaenia resolanae</name>
    <dbReference type="NCBI Taxonomy" id="208358"/>
    <lineage>
        <taxon>Eukaryota</taxon>
        <taxon>Metazoa</taxon>
        <taxon>Chordata</taxon>
        <taxon>Craniata</taxon>
        <taxon>Vertebrata</taxon>
        <taxon>Euteleostomi</taxon>
        <taxon>Actinopterygii</taxon>
        <taxon>Neopterygii</taxon>
        <taxon>Teleostei</taxon>
        <taxon>Neoteleostei</taxon>
        <taxon>Acanthomorphata</taxon>
        <taxon>Ovalentaria</taxon>
        <taxon>Atherinomorphae</taxon>
        <taxon>Cyprinodontiformes</taxon>
        <taxon>Goodeidae</taxon>
        <taxon>Xenotaenia</taxon>
    </lineage>
</organism>
<proteinExistence type="predicted"/>
<keyword evidence="3" id="KW-1185">Reference proteome</keyword>
<dbReference type="InterPro" id="IPR009079">
    <property type="entry name" value="4_helix_cytokine-like_core"/>
</dbReference>
<sequence>MMDSCLTLLAALLVFLIAASAAPAVHPDACAEVRASSQDLNQYAKTASVKARNVSTDLASFSSSLVWIESNDMCDPVSLKQKSMSCVEKIFGVLMSYSSAVERISSFESCSEFTSAVKPALKKLHRDMSKCVRSLGGKQEKEPSVTNKEAQPVEHWKEPLLCRYTLDRLFSFSILTARVFAVGDPAHHSEGSSRKCS</sequence>
<reference evidence="2 3" key="1">
    <citation type="submission" date="2021-06" db="EMBL/GenBank/DDBJ databases">
        <authorList>
            <person name="Palmer J.M."/>
        </authorList>
    </citation>
    <scope>NUCLEOTIDE SEQUENCE [LARGE SCALE GENOMIC DNA]</scope>
    <source>
        <strain evidence="2 3">XR_2019</strain>
        <tissue evidence="2">Muscle</tissue>
    </source>
</reference>
<dbReference type="EMBL" id="JAHRIM010080254">
    <property type="protein sequence ID" value="MEQ2274656.1"/>
    <property type="molecule type" value="Genomic_DNA"/>
</dbReference>
<evidence type="ECO:0008006" key="4">
    <source>
        <dbReference type="Google" id="ProtNLM"/>
    </source>
</evidence>
<name>A0ABV0X198_9TELE</name>
<keyword evidence="1" id="KW-0732">Signal</keyword>
<gene>
    <name evidence="2" type="ORF">XENORESO_004763</name>
</gene>
<feature type="signal peptide" evidence="1">
    <location>
        <begin position="1"/>
        <end position="21"/>
    </location>
</feature>
<evidence type="ECO:0000313" key="2">
    <source>
        <dbReference type="EMBL" id="MEQ2274656.1"/>
    </source>
</evidence>
<feature type="chain" id="PRO_5045963885" description="Interleukin-12 subunit alpha" evidence="1">
    <location>
        <begin position="22"/>
        <end position="197"/>
    </location>
</feature>
<protein>
    <recommendedName>
        <fullName evidence="4">Interleukin-12 subunit alpha</fullName>
    </recommendedName>
</protein>
<accession>A0ABV0X198</accession>